<name>A0A8X6R7T6_TRICX</name>
<evidence type="ECO:0000313" key="2">
    <source>
        <dbReference type="Proteomes" id="UP000887159"/>
    </source>
</evidence>
<sequence length="120" mass="14262">MPYEQRGMSPKKENDLRRPLEHLNMWNEFVCQFRPVKPVLKESSRPSWCRENERVETGGVMDKIREKEKALPWIERTGEESPVFGTERERALAGENLRRALRRLEWKGRKDDERPGGVQE</sequence>
<evidence type="ECO:0000313" key="1">
    <source>
        <dbReference type="EMBL" id="GFX87442.1"/>
    </source>
</evidence>
<gene>
    <name evidence="1" type="ORF">TNCV_5042071</name>
</gene>
<protein>
    <submittedName>
        <fullName evidence="1">Uncharacterized protein</fullName>
    </submittedName>
</protein>
<dbReference type="Proteomes" id="UP000887159">
    <property type="component" value="Unassembled WGS sequence"/>
</dbReference>
<dbReference type="AlphaFoldDB" id="A0A8X6R7T6"/>
<reference evidence="1" key="1">
    <citation type="submission" date="2020-08" db="EMBL/GenBank/DDBJ databases">
        <title>Multicomponent nature underlies the extraordinary mechanical properties of spider dragline silk.</title>
        <authorList>
            <person name="Kono N."/>
            <person name="Nakamura H."/>
            <person name="Mori M."/>
            <person name="Yoshida Y."/>
            <person name="Ohtoshi R."/>
            <person name="Malay A.D."/>
            <person name="Moran D.A.P."/>
            <person name="Tomita M."/>
            <person name="Numata K."/>
            <person name="Arakawa K."/>
        </authorList>
    </citation>
    <scope>NUCLEOTIDE SEQUENCE</scope>
</reference>
<organism evidence="1 2">
    <name type="scientific">Trichonephila clavipes</name>
    <name type="common">Golden silk orbweaver</name>
    <name type="synonym">Nephila clavipes</name>
    <dbReference type="NCBI Taxonomy" id="2585209"/>
    <lineage>
        <taxon>Eukaryota</taxon>
        <taxon>Metazoa</taxon>
        <taxon>Ecdysozoa</taxon>
        <taxon>Arthropoda</taxon>
        <taxon>Chelicerata</taxon>
        <taxon>Arachnida</taxon>
        <taxon>Araneae</taxon>
        <taxon>Araneomorphae</taxon>
        <taxon>Entelegynae</taxon>
        <taxon>Araneoidea</taxon>
        <taxon>Nephilidae</taxon>
        <taxon>Trichonephila</taxon>
    </lineage>
</organism>
<comment type="caution">
    <text evidence="1">The sequence shown here is derived from an EMBL/GenBank/DDBJ whole genome shotgun (WGS) entry which is preliminary data.</text>
</comment>
<dbReference type="EMBL" id="BMAU01021034">
    <property type="protein sequence ID" value="GFX87442.1"/>
    <property type="molecule type" value="Genomic_DNA"/>
</dbReference>
<keyword evidence="2" id="KW-1185">Reference proteome</keyword>
<accession>A0A8X6R7T6</accession>
<proteinExistence type="predicted"/>